<dbReference type="InterPro" id="IPR013655">
    <property type="entry name" value="PAS_fold_3"/>
</dbReference>
<dbReference type="InterPro" id="IPR013767">
    <property type="entry name" value="PAS_fold"/>
</dbReference>
<dbReference type="Gene3D" id="3.30.450.20">
    <property type="entry name" value="PAS domain"/>
    <property type="match status" value="3"/>
</dbReference>
<dbReference type="InterPro" id="IPR043128">
    <property type="entry name" value="Rev_trsase/Diguanyl_cyclase"/>
</dbReference>
<dbReference type="EMBL" id="PGCP01000004">
    <property type="protein sequence ID" value="PJC94382.1"/>
    <property type="molecule type" value="Genomic_DNA"/>
</dbReference>
<dbReference type="InterPro" id="IPR013656">
    <property type="entry name" value="PAS_4"/>
</dbReference>
<dbReference type="Pfam" id="PF01590">
    <property type="entry name" value="GAF"/>
    <property type="match status" value="1"/>
</dbReference>
<feature type="domain" description="PAC" evidence="2">
    <location>
        <begin position="251"/>
        <end position="302"/>
    </location>
</feature>
<organism evidence="4 5">
    <name type="scientific">Aeromonas lusitana</name>
    <dbReference type="NCBI Taxonomy" id="931529"/>
    <lineage>
        <taxon>Bacteria</taxon>
        <taxon>Pseudomonadati</taxon>
        <taxon>Pseudomonadota</taxon>
        <taxon>Gammaproteobacteria</taxon>
        <taxon>Aeromonadales</taxon>
        <taxon>Aeromonadaceae</taxon>
        <taxon>Aeromonas</taxon>
    </lineage>
</organism>
<protein>
    <submittedName>
        <fullName evidence="4">Sensor domain-containing diguanylate cyclase</fullName>
    </submittedName>
</protein>
<evidence type="ECO:0000259" key="1">
    <source>
        <dbReference type="PROSITE" id="PS50112"/>
    </source>
</evidence>
<dbReference type="CDD" id="cd01949">
    <property type="entry name" value="GGDEF"/>
    <property type="match status" value="1"/>
</dbReference>
<feature type="domain" description="PAS" evidence="1">
    <location>
        <begin position="342"/>
        <end position="398"/>
    </location>
</feature>
<dbReference type="Pfam" id="PF00990">
    <property type="entry name" value="GGDEF"/>
    <property type="match status" value="1"/>
</dbReference>
<dbReference type="InterPro" id="IPR052155">
    <property type="entry name" value="Biofilm_reg_signaling"/>
</dbReference>
<dbReference type="InterPro" id="IPR029787">
    <property type="entry name" value="Nucleotide_cyclase"/>
</dbReference>
<feature type="domain" description="GGDEF" evidence="3">
    <location>
        <begin position="614"/>
        <end position="749"/>
    </location>
</feature>
<keyword evidence="5" id="KW-1185">Reference proteome</keyword>
<dbReference type="PANTHER" id="PTHR44757:SF2">
    <property type="entry name" value="BIOFILM ARCHITECTURE MAINTENANCE PROTEIN MBAA"/>
    <property type="match status" value="1"/>
</dbReference>
<name>A0A2M8HCT7_9GAMM</name>
<dbReference type="OrthoDB" id="9804645at2"/>
<feature type="domain" description="PAS" evidence="1">
    <location>
        <begin position="462"/>
        <end position="532"/>
    </location>
</feature>
<proteinExistence type="predicted"/>
<dbReference type="SUPFAM" id="SSF55781">
    <property type="entry name" value="GAF domain-like"/>
    <property type="match status" value="1"/>
</dbReference>
<dbReference type="Pfam" id="PF00989">
    <property type="entry name" value="PAS"/>
    <property type="match status" value="1"/>
</dbReference>
<dbReference type="Pfam" id="PF08448">
    <property type="entry name" value="PAS_4"/>
    <property type="match status" value="1"/>
</dbReference>
<evidence type="ECO:0000313" key="5">
    <source>
        <dbReference type="Proteomes" id="UP000232060"/>
    </source>
</evidence>
<dbReference type="GO" id="GO:0006355">
    <property type="term" value="P:regulation of DNA-templated transcription"/>
    <property type="evidence" value="ECO:0007669"/>
    <property type="project" value="InterPro"/>
</dbReference>
<dbReference type="CDD" id="cd00130">
    <property type="entry name" value="PAS"/>
    <property type="match status" value="3"/>
</dbReference>
<dbReference type="PROSITE" id="PS50887">
    <property type="entry name" value="GGDEF"/>
    <property type="match status" value="1"/>
</dbReference>
<dbReference type="InterPro" id="IPR000014">
    <property type="entry name" value="PAS"/>
</dbReference>
<gene>
    <name evidence="4" type="ORF">CUC44_03490</name>
</gene>
<dbReference type="InterPro" id="IPR003018">
    <property type="entry name" value="GAF"/>
</dbReference>
<dbReference type="NCBIfam" id="TIGR00229">
    <property type="entry name" value="sensory_box"/>
    <property type="match status" value="3"/>
</dbReference>
<dbReference type="PROSITE" id="PS50113">
    <property type="entry name" value="PAC"/>
    <property type="match status" value="1"/>
</dbReference>
<sequence length="751" mass="84752">MIAPPLPLDEHSRLERLRVLGLLDREPIDQLDRLTRLITRHFSLPIAMVSLTDVNRQWFLARTGIGLCEISREQSFCGHAILQPDIMQVPDARLDPRFADNPLVTGAPQVVFYAGRPLRALDGVVLGTLCLVDHGARSLDEEACRDLDDFGRLVENTLHDLERRHQVRSLNQVLEDKEHLFTLTFNQASVGMALSSLEGQWLRTNPGLERLLGYSEEEMLSRTWHAMTHPEDLPREQTLFNALLAGECQDYRLEKRMIRADGSLCWVQLSVTLCQSHTRAPHMIAVFADLTERKQAEAELLRLQLGLEQQVRERTRELSNTVEQLHVEMQERGAVQQRLWQEQRRLQHMLEHTSNAFLELDESLVITGWNPASTTLLGWHPEEILGQPLFRLLEAGHPLFSLLEAPQTPPHRLECDLGTRSGQRIPVEVVAERYQFDDKVRLALFLHDITPRRRVLAEIERGRARLRAITDGLPVTISMISPEGRYLFANQAYCHYFGLDANAMREMSIREVIGEEAHDMAMAQVARALAGEQVSYEHRLNLPIGTRDLRITMIPSRGDEPGVYILGDDITEYRALQSQLEHEAAHDPLTALPNRRAFTLRLSRELERVHRNGEPLGLLFLDLDGFKGINDRLGHHVGDALLQRFASVLSAEVRPGDMVARLAGDEFTIILPALHQPEQELPALCERLLAAMAISTDVAGHSLPLAGSIGGAICPSGQFCHIDDLLHRADTAMYRAKQAGKGRFSLDFGPP</sequence>
<reference evidence="4 5" key="1">
    <citation type="submission" date="2017-11" db="EMBL/GenBank/DDBJ databases">
        <title>Draft genome sequence of environmental isolate Aeromonas lusitania sp. nov. MDC 2473.</title>
        <authorList>
            <person name="Colston S.M."/>
            <person name="Navarro A."/>
            <person name="Martinez-Murcia A.J."/>
            <person name="Graf J."/>
        </authorList>
    </citation>
    <scope>NUCLEOTIDE SEQUENCE [LARGE SCALE GENOMIC DNA]</scope>
    <source>
        <strain evidence="4 5">MDC 2473</strain>
    </source>
</reference>
<dbReference type="Pfam" id="PF08447">
    <property type="entry name" value="PAS_3"/>
    <property type="match status" value="1"/>
</dbReference>
<comment type="caution">
    <text evidence="4">The sequence shown here is derived from an EMBL/GenBank/DDBJ whole genome shotgun (WGS) entry which is preliminary data.</text>
</comment>
<evidence type="ECO:0000259" key="3">
    <source>
        <dbReference type="PROSITE" id="PS50887"/>
    </source>
</evidence>
<dbReference type="InterPro" id="IPR000700">
    <property type="entry name" value="PAS-assoc_C"/>
</dbReference>
<dbReference type="InterPro" id="IPR029016">
    <property type="entry name" value="GAF-like_dom_sf"/>
</dbReference>
<dbReference type="NCBIfam" id="TIGR00254">
    <property type="entry name" value="GGDEF"/>
    <property type="match status" value="1"/>
</dbReference>
<dbReference type="RefSeq" id="WP_100858603.1">
    <property type="nucleotide sequence ID" value="NZ_PGCP01000004.1"/>
</dbReference>
<dbReference type="InterPro" id="IPR035965">
    <property type="entry name" value="PAS-like_dom_sf"/>
</dbReference>
<dbReference type="SMART" id="SM00086">
    <property type="entry name" value="PAC"/>
    <property type="match status" value="2"/>
</dbReference>
<dbReference type="SMART" id="SM00267">
    <property type="entry name" value="GGDEF"/>
    <property type="match status" value="1"/>
</dbReference>
<accession>A0A2M8HCT7</accession>
<dbReference type="Gene3D" id="3.30.450.40">
    <property type="match status" value="1"/>
</dbReference>
<dbReference type="SUPFAM" id="SSF55073">
    <property type="entry name" value="Nucleotide cyclase"/>
    <property type="match status" value="1"/>
</dbReference>
<dbReference type="PROSITE" id="PS50112">
    <property type="entry name" value="PAS"/>
    <property type="match status" value="3"/>
</dbReference>
<dbReference type="AlphaFoldDB" id="A0A2M8HCT7"/>
<dbReference type="Gene3D" id="3.30.70.270">
    <property type="match status" value="1"/>
</dbReference>
<dbReference type="InterPro" id="IPR000160">
    <property type="entry name" value="GGDEF_dom"/>
</dbReference>
<feature type="domain" description="PAS" evidence="1">
    <location>
        <begin position="177"/>
        <end position="247"/>
    </location>
</feature>
<dbReference type="InterPro" id="IPR001610">
    <property type="entry name" value="PAC"/>
</dbReference>
<dbReference type="PANTHER" id="PTHR44757">
    <property type="entry name" value="DIGUANYLATE CYCLASE DGCP"/>
    <property type="match status" value="1"/>
</dbReference>
<dbReference type="Proteomes" id="UP000232060">
    <property type="component" value="Unassembled WGS sequence"/>
</dbReference>
<evidence type="ECO:0000313" key="4">
    <source>
        <dbReference type="EMBL" id="PJC94382.1"/>
    </source>
</evidence>
<evidence type="ECO:0000259" key="2">
    <source>
        <dbReference type="PROSITE" id="PS50113"/>
    </source>
</evidence>
<dbReference type="SUPFAM" id="SSF55785">
    <property type="entry name" value="PYP-like sensor domain (PAS domain)"/>
    <property type="match status" value="3"/>
</dbReference>
<dbReference type="SMART" id="SM00065">
    <property type="entry name" value="GAF"/>
    <property type="match status" value="1"/>
</dbReference>
<dbReference type="SMART" id="SM00091">
    <property type="entry name" value="PAS"/>
    <property type="match status" value="3"/>
</dbReference>